<feature type="chain" id="PRO_5023057474" evidence="4">
    <location>
        <begin position="22"/>
        <end position="191"/>
    </location>
</feature>
<dbReference type="InterPro" id="IPR041698">
    <property type="entry name" value="Methyltransf_25"/>
</dbReference>
<evidence type="ECO:0000256" key="4">
    <source>
        <dbReference type="SAM" id="SignalP"/>
    </source>
</evidence>
<dbReference type="Pfam" id="PF13649">
    <property type="entry name" value="Methyltransf_25"/>
    <property type="match status" value="1"/>
</dbReference>
<organism evidence="6 7">
    <name type="scientific">Limnoglobus roseus</name>
    <dbReference type="NCBI Taxonomy" id="2598579"/>
    <lineage>
        <taxon>Bacteria</taxon>
        <taxon>Pseudomonadati</taxon>
        <taxon>Planctomycetota</taxon>
        <taxon>Planctomycetia</taxon>
        <taxon>Gemmatales</taxon>
        <taxon>Gemmataceae</taxon>
        <taxon>Limnoglobus</taxon>
    </lineage>
</organism>
<reference evidence="7" key="1">
    <citation type="submission" date="2019-08" db="EMBL/GenBank/DDBJ databases">
        <title>Limnoglobus roseus gen. nov., sp. nov., a novel freshwater planctomycete with a giant genome from the family Gemmataceae.</title>
        <authorList>
            <person name="Kulichevskaya I.S."/>
            <person name="Naumoff D.G."/>
            <person name="Miroshnikov K."/>
            <person name="Ivanova A."/>
            <person name="Philippov D.A."/>
            <person name="Hakobyan A."/>
            <person name="Rijpstra I.C."/>
            <person name="Sinninghe Damste J.S."/>
            <person name="Liesack W."/>
            <person name="Dedysh S.N."/>
        </authorList>
    </citation>
    <scope>NUCLEOTIDE SEQUENCE [LARGE SCALE GENOMIC DNA]</scope>
    <source>
        <strain evidence="7">PX52</strain>
    </source>
</reference>
<proteinExistence type="predicted"/>
<feature type="signal peptide" evidence="4">
    <location>
        <begin position="1"/>
        <end position="21"/>
    </location>
</feature>
<evidence type="ECO:0000313" key="7">
    <source>
        <dbReference type="Proteomes" id="UP000324974"/>
    </source>
</evidence>
<dbReference type="PANTHER" id="PTHR13610:SF11">
    <property type="entry name" value="METHYLTRANSFERASE DOMAIN-CONTAINING PROTEIN"/>
    <property type="match status" value="1"/>
</dbReference>
<dbReference type="AlphaFoldDB" id="A0A5C1AJK5"/>
<keyword evidence="4" id="KW-0732">Signal</keyword>
<keyword evidence="2 6" id="KW-0808">Transferase</keyword>
<dbReference type="GO" id="GO:0016279">
    <property type="term" value="F:protein-lysine N-methyltransferase activity"/>
    <property type="evidence" value="ECO:0007669"/>
    <property type="project" value="InterPro"/>
</dbReference>
<keyword evidence="7" id="KW-1185">Reference proteome</keyword>
<dbReference type="Proteomes" id="UP000324974">
    <property type="component" value="Chromosome"/>
</dbReference>
<dbReference type="Gene3D" id="3.40.50.150">
    <property type="entry name" value="Vaccinia Virus protein VP39"/>
    <property type="match status" value="1"/>
</dbReference>
<dbReference type="PANTHER" id="PTHR13610">
    <property type="entry name" value="METHYLTRANSFERASE DOMAIN-CONTAINING PROTEIN"/>
    <property type="match status" value="1"/>
</dbReference>
<dbReference type="SUPFAM" id="SSF53335">
    <property type="entry name" value="S-adenosyl-L-methionine-dependent methyltransferases"/>
    <property type="match status" value="1"/>
</dbReference>
<keyword evidence="3" id="KW-0949">S-adenosyl-L-methionine</keyword>
<evidence type="ECO:0000256" key="1">
    <source>
        <dbReference type="ARBA" id="ARBA00022603"/>
    </source>
</evidence>
<dbReference type="GO" id="GO:0032259">
    <property type="term" value="P:methylation"/>
    <property type="evidence" value="ECO:0007669"/>
    <property type="project" value="UniProtKB-KW"/>
</dbReference>
<evidence type="ECO:0000256" key="3">
    <source>
        <dbReference type="ARBA" id="ARBA00022691"/>
    </source>
</evidence>
<accession>A0A5C1AJK5</accession>
<evidence type="ECO:0000259" key="5">
    <source>
        <dbReference type="Pfam" id="PF13649"/>
    </source>
</evidence>
<gene>
    <name evidence="6" type="ORF">PX52LOC_05378</name>
</gene>
<sequence>MIAARVCLFVTVLAAAMGAAAEPPRGKKPVVILVPTPQDVVEKMLDAAAVTKADVVADLGCGDGRIVVTAAKVYGCKAHGYDLDRACVKVSRAAVEKAGVGKLVRVEEADILDVDLSDVTVVTLFVGTTLNAKLVPRLEKMKAGSRVVSHVFPIPGVKPDRVLKVTSSEDDRERPVYLYTLPLTNEKPGNR</sequence>
<dbReference type="InterPro" id="IPR026170">
    <property type="entry name" value="FAM173A/B"/>
</dbReference>
<dbReference type="RefSeq" id="WP_218575164.1">
    <property type="nucleotide sequence ID" value="NZ_CP042425.1"/>
</dbReference>
<dbReference type="EMBL" id="CP042425">
    <property type="protein sequence ID" value="QEL18357.1"/>
    <property type="molecule type" value="Genomic_DNA"/>
</dbReference>
<evidence type="ECO:0000313" key="6">
    <source>
        <dbReference type="EMBL" id="QEL18357.1"/>
    </source>
</evidence>
<keyword evidence="1 6" id="KW-0489">Methyltransferase</keyword>
<protein>
    <submittedName>
        <fullName evidence="6">Methyltransferase domain-containing protein</fullName>
    </submittedName>
</protein>
<dbReference type="InterPro" id="IPR029063">
    <property type="entry name" value="SAM-dependent_MTases_sf"/>
</dbReference>
<dbReference type="CDD" id="cd02440">
    <property type="entry name" value="AdoMet_MTases"/>
    <property type="match status" value="1"/>
</dbReference>
<name>A0A5C1AJK5_9BACT</name>
<dbReference type="KEGG" id="lrs:PX52LOC_05378"/>
<evidence type="ECO:0000256" key="2">
    <source>
        <dbReference type="ARBA" id="ARBA00022679"/>
    </source>
</evidence>
<feature type="domain" description="Methyltransferase" evidence="5">
    <location>
        <begin position="56"/>
        <end position="125"/>
    </location>
</feature>